<evidence type="ECO:0000313" key="2">
    <source>
        <dbReference type="EMBL" id="TMW67376.1"/>
    </source>
</evidence>
<feature type="compositionally biased region" description="Low complexity" evidence="1">
    <location>
        <begin position="37"/>
        <end position="53"/>
    </location>
</feature>
<sequence>MKVAARVNLTKPSAMTASPAGTKVARARPPPISTADEVSSVGPESPPSNSKSSSRSRRGCRFRLINILFSPEFSSRWDEMRDAPTSESDEANAFWISVHTAFLSEPSSYGQLQFDDELFANVNPALVVLHTAQKLQQMWQEMTSLYRRAVNSAYADFKSNHSKVKPFFHYCAGRLDLLYIHMGLLLSPKLVESVVNNPRKALFLLNHTNSTAPTSTSETKRVVKSGKQLSPGQRSEDRRGSGAGNFVNEVIPKTPKLVELQNPELLPDWLIEDQAKTAAARGDFVSASLVGESVRKNPRAHKKSKASQMISSSVSPIFASPSSVPVDPPMETTDLVLHSSAINSIDDGYVSSDYEASGGYQFSRKPAPKRRRQESTEIVEFPMTRELVPHSHKRMHTAVTTTMTRSQEVTLPPDEFDVLHNRLRKMNECIDECYRTLSSPDGILNEMHRQDVEGDLQFYTSIKKRIQQQLMMAMSGF</sequence>
<dbReference type="OrthoDB" id="165689at2759"/>
<name>A0A8K1CRK2_PYTOL</name>
<organism evidence="2 3">
    <name type="scientific">Pythium oligandrum</name>
    <name type="common">Mycoparasitic fungus</name>
    <dbReference type="NCBI Taxonomy" id="41045"/>
    <lineage>
        <taxon>Eukaryota</taxon>
        <taxon>Sar</taxon>
        <taxon>Stramenopiles</taxon>
        <taxon>Oomycota</taxon>
        <taxon>Peronosporomycetes</taxon>
        <taxon>Pythiales</taxon>
        <taxon>Pythiaceae</taxon>
        <taxon>Pythium</taxon>
    </lineage>
</organism>
<reference evidence="2" key="1">
    <citation type="submission" date="2019-03" db="EMBL/GenBank/DDBJ databases">
        <title>Long read genome sequence of the mycoparasitic Pythium oligandrum ATCC 38472 isolated from sugarbeet rhizosphere.</title>
        <authorList>
            <person name="Gaulin E."/>
        </authorList>
    </citation>
    <scope>NUCLEOTIDE SEQUENCE</scope>
    <source>
        <strain evidence="2">ATCC 38472_TT</strain>
    </source>
</reference>
<gene>
    <name evidence="2" type="ORF">Poli38472_012492</name>
</gene>
<protein>
    <submittedName>
        <fullName evidence="2">Uncharacterized protein</fullName>
    </submittedName>
</protein>
<accession>A0A8K1CRK2</accession>
<comment type="caution">
    <text evidence="2">The sequence shown here is derived from an EMBL/GenBank/DDBJ whole genome shotgun (WGS) entry which is preliminary data.</text>
</comment>
<keyword evidence="3" id="KW-1185">Reference proteome</keyword>
<feature type="region of interest" description="Disordered" evidence="1">
    <location>
        <begin position="209"/>
        <end position="247"/>
    </location>
</feature>
<dbReference type="EMBL" id="SPLM01000005">
    <property type="protein sequence ID" value="TMW67376.1"/>
    <property type="molecule type" value="Genomic_DNA"/>
</dbReference>
<proteinExistence type="predicted"/>
<evidence type="ECO:0000313" key="3">
    <source>
        <dbReference type="Proteomes" id="UP000794436"/>
    </source>
</evidence>
<dbReference type="AlphaFoldDB" id="A0A8K1CRK2"/>
<dbReference type="Proteomes" id="UP000794436">
    <property type="component" value="Unassembled WGS sequence"/>
</dbReference>
<evidence type="ECO:0000256" key="1">
    <source>
        <dbReference type="SAM" id="MobiDB-lite"/>
    </source>
</evidence>
<feature type="region of interest" description="Disordered" evidence="1">
    <location>
        <begin position="1"/>
        <end position="57"/>
    </location>
</feature>